<evidence type="ECO:0000313" key="2">
    <source>
        <dbReference type="EMBL" id="CAG8696847.1"/>
    </source>
</evidence>
<proteinExistence type="predicted"/>
<organism evidence="2 3">
    <name type="scientific">Funneliformis mosseae</name>
    <name type="common">Endomycorrhizal fungus</name>
    <name type="synonym">Glomus mosseae</name>
    <dbReference type="NCBI Taxonomy" id="27381"/>
    <lineage>
        <taxon>Eukaryota</taxon>
        <taxon>Fungi</taxon>
        <taxon>Fungi incertae sedis</taxon>
        <taxon>Mucoromycota</taxon>
        <taxon>Glomeromycotina</taxon>
        <taxon>Glomeromycetes</taxon>
        <taxon>Glomerales</taxon>
        <taxon>Glomeraceae</taxon>
        <taxon>Funneliformis</taxon>
    </lineage>
</organism>
<dbReference type="AlphaFoldDB" id="A0A9N9EVX4"/>
<dbReference type="Proteomes" id="UP000789375">
    <property type="component" value="Unassembled WGS sequence"/>
</dbReference>
<gene>
    <name evidence="2" type="ORF">FMOSSE_LOCUS13628</name>
</gene>
<protein>
    <submittedName>
        <fullName evidence="2">13062_t:CDS:1</fullName>
    </submittedName>
</protein>
<sequence length="135" mass="15458">QQPKKKQNTLQTVEPESSMSTNNNNVETLLMNVDPLSLDKGKSKEVYKKNSQDIFIKKTKFFAFFPTDDYPEKFSQTKVSDITNLVFNRFDSFSGIILAKHPEDQSKSILKATFSDKDERNAFCNVILPNAHFCP</sequence>
<reference evidence="2" key="1">
    <citation type="submission" date="2021-06" db="EMBL/GenBank/DDBJ databases">
        <authorList>
            <person name="Kallberg Y."/>
            <person name="Tangrot J."/>
            <person name="Rosling A."/>
        </authorList>
    </citation>
    <scope>NUCLEOTIDE SEQUENCE</scope>
    <source>
        <strain evidence="2">87-6 pot B 2015</strain>
    </source>
</reference>
<evidence type="ECO:0000313" key="3">
    <source>
        <dbReference type="Proteomes" id="UP000789375"/>
    </source>
</evidence>
<accession>A0A9N9EVX4</accession>
<keyword evidence="3" id="KW-1185">Reference proteome</keyword>
<name>A0A9N9EVX4_FUNMO</name>
<feature type="compositionally biased region" description="Polar residues" evidence="1">
    <location>
        <begin position="8"/>
        <end position="23"/>
    </location>
</feature>
<feature type="region of interest" description="Disordered" evidence="1">
    <location>
        <begin position="1"/>
        <end position="23"/>
    </location>
</feature>
<feature type="non-terminal residue" evidence="2">
    <location>
        <position position="135"/>
    </location>
</feature>
<dbReference type="EMBL" id="CAJVPP010008425">
    <property type="protein sequence ID" value="CAG8696847.1"/>
    <property type="molecule type" value="Genomic_DNA"/>
</dbReference>
<comment type="caution">
    <text evidence="2">The sequence shown here is derived from an EMBL/GenBank/DDBJ whole genome shotgun (WGS) entry which is preliminary data.</text>
</comment>
<evidence type="ECO:0000256" key="1">
    <source>
        <dbReference type="SAM" id="MobiDB-lite"/>
    </source>
</evidence>